<keyword evidence="1" id="KW-0472">Membrane</keyword>
<evidence type="ECO:0000313" key="3">
    <source>
        <dbReference type="Proteomes" id="UP000236721"/>
    </source>
</evidence>
<accession>A0A1H5U800</accession>
<protein>
    <recommendedName>
        <fullName evidence="4">MSHA biogenesis protein MshF</fullName>
    </recommendedName>
</protein>
<sequence length="157" mass="18116">MPVPINSVFLQRNALRWLIWASVVLALVGFFLAEVNRNEAKITRTKAVVIGKVIQQRINELHKSWLLNKQPKFLNIDNTLVKFDSNGWVELANYDRRDCNHLLSVVYKGDINKTNGFFVKSEEIAPNSYSCLYGINSDIEIKIHKIRSLRVEVIFLT</sequence>
<keyword evidence="3" id="KW-1185">Reference proteome</keyword>
<reference evidence="3" key="1">
    <citation type="submission" date="2016-10" db="EMBL/GenBank/DDBJ databases">
        <authorList>
            <person name="Varghese N."/>
            <person name="Submissions S."/>
        </authorList>
    </citation>
    <scope>NUCLEOTIDE SEQUENCE [LARGE SCALE GENOMIC DNA]</scope>
    <source>
        <strain evidence="3">CGMCC 1.7062</strain>
    </source>
</reference>
<keyword evidence="1" id="KW-0812">Transmembrane</keyword>
<dbReference type="AlphaFoldDB" id="A0A1H5U800"/>
<name>A0A1H5U800_9VIBR</name>
<dbReference type="RefSeq" id="WP_103879017.1">
    <property type="nucleotide sequence ID" value="NZ_FNVG01000003.1"/>
</dbReference>
<dbReference type="EMBL" id="FNVG01000003">
    <property type="protein sequence ID" value="SEF70558.1"/>
    <property type="molecule type" value="Genomic_DNA"/>
</dbReference>
<dbReference type="OrthoDB" id="5918883at2"/>
<feature type="transmembrane region" description="Helical" evidence="1">
    <location>
        <begin position="17"/>
        <end position="36"/>
    </location>
</feature>
<evidence type="ECO:0008006" key="4">
    <source>
        <dbReference type="Google" id="ProtNLM"/>
    </source>
</evidence>
<proteinExistence type="predicted"/>
<evidence type="ECO:0000256" key="1">
    <source>
        <dbReference type="SAM" id="Phobius"/>
    </source>
</evidence>
<organism evidence="2 3">
    <name type="scientific">Vibrio hangzhouensis</name>
    <dbReference type="NCBI Taxonomy" id="462991"/>
    <lineage>
        <taxon>Bacteria</taxon>
        <taxon>Pseudomonadati</taxon>
        <taxon>Pseudomonadota</taxon>
        <taxon>Gammaproteobacteria</taxon>
        <taxon>Vibrionales</taxon>
        <taxon>Vibrionaceae</taxon>
        <taxon>Vibrio</taxon>
    </lineage>
</organism>
<evidence type="ECO:0000313" key="2">
    <source>
        <dbReference type="EMBL" id="SEF70558.1"/>
    </source>
</evidence>
<keyword evidence="1" id="KW-1133">Transmembrane helix</keyword>
<dbReference type="Proteomes" id="UP000236721">
    <property type="component" value="Unassembled WGS sequence"/>
</dbReference>
<gene>
    <name evidence="2" type="ORF">SAMN04488244_10334</name>
</gene>